<feature type="transmembrane region" description="Helical" evidence="6">
    <location>
        <begin position="399"/>
        <end position="417"/>
    </location>
</feature>
<dbReference type="InterPro" id="IPR030191">
    <property type="entry name" value="CodB"/>
</dbReference>
<feature type="transmembrane region" description="Helical" evidence="6">
    <location>
        <begin position="21"/>
        <end position="44"/>
    </location>
</feature>
<evidence type="ECO:0000256" key="4">
    <source>
        <dbReference type="ARBA" id="ARBA00022989"/>
    </source>
</evidence>
<dbReference type="InterPro" id="IPR001248">
    <property type="entry name" value="Pur-cyt_permease"/>
</dbReference>
<feature type="transmembrane region" description="Helical" evidence="6">
    <location>
        <begin position="140"/>
        <end position="157"/>
    </location>
</feature>
<organism evidence="7">
    <name type="scientific">marine metagenome</name>
    <dbReference type="NCBI Taxonomy" id="408172"/>
    <lineage>
        <taxon>unclassified sequences</taxon>
        <taxon>metagenomes</taxon>
        <taxon>ecological metagenomes</taxon>
    </lineage>
</organism>
<dbReference type="GO" id="GO:0005886">
    <property type="term" value="C:plasma membrane"/>
    <property type="evidence" value="ECO:0007669"/>
    <property type="project" value="TreeGrafter"/>
</dbReference>
<feature type="transmembrane region" description="Helical" evidence="6">
    <location>
        <begin position="330"/>
        <end position="347"/>
    </location>
</feature>
<reference evidence="7" key="1">
    <citation type="submission" date="2018-05" db="EMBL/GenBank/DDBJ databases">
        <authorList>
            <person name="Lanie J.A."/>
            <person name="Ng W.-L."/>
            <person name="Kazmierczak K.M."/>
            <person name="Andrzejewski T.M."/>
            <person name="Davidsen T.M."/>
            <person name="Wayne K.J."/>
            <person name="Tettelin H."/>
            <person name="Glass J.I."/>
            <person name="Rusch D."/>
            <person name="Podicherti R."/>
            <person name="Tsui H.-C.T."/>
            <person name="Winkler M.E."/>
        </authorList>
    </citation>
    <scope>NUCLEOTIDE SEQUENCE</scope>
</reference>
<feature type="transmembrane region" description="Helical" evidence="6">
    <location>
        <begin position="100"/>
        <end position="128"/>
    </location>
</feature>
<feature type="transmembrane region" description="Helical" evidence="6">
    <location>
        <begin position="232"/>
        <end position="254"/>
    </location>
</feature>
<keyword evidence="3 6" id="KW-0812">Transmembrane</keyword>
<evidence type="ECO:0000256" key="3">
    <source>
        <dbReference type="ARBA" id="ARBA00022692"/>
    </source>
</evidence>
<name>A0A382FH62_9ZZZZ</name>
<evidence type="ECO:0008006" key="8">
    <source>
        <dbReference type="Google" id="ProtNLM"/>
    </source>
</evidence>
<feature type="transmembrane region" description="Helical" evidence="6">
    <location>
        <begin position="56"/>
        <end position="79"/>
    </location>
</feature>
<keyword evidence="5 6" id="KW-0472">Membrane</keyword>
<dbReference type="Gene3D" id="1.10.4160.10">
    <property type="entry name" value="Hydantoin permease"/>
    <property type="match status" value="1"/>
</dbReference>
<dbReference type="AlphaFoldDB" id="A0A382FH62"/>
<evidence type="ECO:0000256" key="2">
    <source>
        <dbReference type="ARBA" id="ARBA00008974"/>
    </source>
</evidence>
<keyword evidence="4 6" id="KW-1133">Transmembrane helix</keyword>
<dbReference type="GO" id="GO:0015209">
    <property type="term" value="F:cytosine transmembrane transporter activity"/>
    <property type="evidence" value="ECO:0007669"/>
    <property type="project" value="InterPro"/>
</dbReference>
<dbReference type="CDD" id="cd11484">
    <property type="entry name" value="SLC-NCS1sbd_CobB-like"/>
    <property type="match status" value="1"/>
</dbReference>
<dbReference type="Pfam" id="PF02133">
    <property type="entry name" value="Transp_cyt_pur"/>
    <property type="match status" value="1"/>
</dbReference>
<sequence>MRKFDQITEDYSRQPVPDFATVTGLRITVVMVGAVITLPIFFVAAQLGHSLGLRNAIIAFFVAGVFLAGLAGAAGVLASKTRLTTWLILKYSFGDMGAKIVSAFIGITVLGWYGATVEMFARAVVAIVRDLGGTPMDNRVYLIIASILMIAIALFGFKGLDRLSRLALPIMLVLLGSLVYTAISTFGILEQSVGEMPLSQGISATIGAFIVAVAMFPDVCRYARSSKDAVQASWLSFGLGVPIVLLLAAIPITLSGEQDFLKVILTIGLGVPGLVLLLLATWTTNAFNLYSSSLVFATIIERVQKWKLVIVVGILGTLVALLPILDNFLYFLNFLAALVPPLAGIYLSDYFVLNKQEYDAEDLKQLPAFRPVAFVAWILGSLVGLFANEGKIALTSVPAADAILAAFLIYTVLSYVLKNKKEDLP</sequence>
<feature type="transmembrane region" description="Helical" evidence="6">
    <location>
        <begin position="201"/>
        <end position="220"/>
    </location>
</feature>
<accession>A0A382FH62</accession>
<feature type="transmembrane region" description="Helical" evidence="6">
    <location>
        <begin position="306"/>
        <end position="324"/>
    </location>
</feature>
<evidence type="ECO:0000313" key="7">
    <source>
        <dbReference type="EMBL" id="SVB61989.1"/>
    </source>
</evidence>
<evidence type="ECO:0000256" key="5">
    <source>
        <dbReference type="ARBA" id="ARBA00023136"/>
    </source>
</evidence>
<feature type="transmembrane region" description="Helical" evidence="6">
    <location>
        <begin position="368"/>
        <end position="387"/>
    </location>
</feature>
<comment type="similarity">
    <text evidence="2">Belongs to the purine-cytosine permease (2.A.39) family.</text>
</comment>
<gene>
    <name evidence="7" type="ORF">METZ01_LOCUS214843</name>
</gene>
<evidence type="ECO:0000256" key="1">
    <source>
        <dbReference type="ARBA" id="ARBA00004141"/>
    </source>
</evidence>
<proteinExistence type="inferred from homology"/>
<dbReference type="EMBL" id="UINC01049792">
    <property type="protein sequence ID" value="SVB61989.1"/>
    <property type="molecule type" value="Genomic_DNA"/>
</dbReference>
<feature type="transmembrane region" description="Helical" evidence="6">
    <location>
        <begin position="166"/>
        <end position="189"/>
    </location>
</feature>
<dbReference type="PANTHER" id="PTHR30569">
    <property type="entry name" value="CYTOSINE TRANSPORTER CODB"/>
    <property type="match status" value="1"/>
</dbReference>
<feature type="transmembrane region" description="Helical" evidence="6">
    <location>
        <begin position="260"/>
        <end position="285"/>
    </location>
</feature>
<protein>
    <recommendedName>
        <fullName evidence="8">Cytosine permease</fullName>
    </recommendedName>
</protein>
<comment type="subcellular location">
    <subcellularLocation>
        <location evidence="1">Membrane</location>
        <topology evidence="1">Multi-pass membrane protein</topology>
    </subcellularLocation>
</comment>
<dbReference type="PANTHER" id="PTHR30569:SF0">
    <property type="entry name" value="CYTOSINE PERMEASE"/>
    <property type="match status" value="1"/>
</dbReference>
<evidence type="ECO:0000256" key="6">
    <source>
        <dbReference type="SAM" id="Phobius"/>
    </source>
</evidence>